<comment type="similarity">
    <text evidence="2">Belongs to the RLP family.</text>
</comment>
<dbReference type="FunFam" id="3.80.10.10:FF:000041">
    <property type="entry name" value="LRR receptor-like serine/threonine-protein kinase ERECTA"/>
    <property type="match status" value="2"/>
</dbReference>
<keyword evidence="3" id="KW-1003">Cell membrane</keyword>
<dbReference type="SMART" id="SM00369">
    <property type="entry name" value="LRR_TYP"/>
    <property type="match status" value="10"/>
</dbReference>
<dbReference type="Pfam" id="PF13855">
    <property type="entry name" value="LRR_8"/>
    <property type="match status" value="1"/>
</dbReference>
<evidence type="ECO:0000256" key="5">
    <source>
        <dbReference type="ARBA" id="ARBA00022692"/>
    </source>
</evidence>
<evidence type="ECO:0000256" key="10">
    <source>
        <dbReference type="ARBA" id="ARBA00023170"/>
    </source>
</evidence>
<evidence type="ECO:0008006" key="18">
    <source>
        <dbReference type="Google" id="ProtNLM"/>
    </source>
</evidence>
<dbReference type="EMBL" id="JABCRI010000017">
    <property type="protein sequence ID" value="KAF8391159.1"/>
    <property type="molecule type" value="Genomic_DNA"/>
</dbReference>
<evidence type="ECO:0000256" key="1">
    <source>
        <dbReference type="ARBA" id="ARBA00004251"/>
    </source>
</evidence>
<keyword evidence="7" id="KW-0677">Repeat</keyword>
<dbReference type="GO" id="GO:0005886">
    <property type="term" value="C:plasma membrane"/>
    <property type="evidence" value="ECO:0007669"/>
    <property type="project" value="UniProtKB-SubCell"/>
</dbReference>
<feature type="chain" id="PRO_5032507303" description="Receptor-like protein 12" evidence="13">
    <location>
        <begin position="27"/>
        <end position="1029"/>
    </location>
</feature>
<dbReference type="Pfam" id="PF23598">
    <property type="entry name" value="LRR_14"/>
    <property type="match status" value="1"/>
</dbReference>
<dbReference type="InterPro" id="IPR003591">
    <property type="entry name" value="Leu-rich_rpt_typical-subtyp"/>
</dbReference>
<keyword evidence="11" id="KW-0325">Glycoprotein</keyword>
<evidence type="ECO:0000256" key="2">
    <source>
        <dbReference type="ARBA" id="ARBA00009592"/>
    </source>
</evidence>
<dbReference type="FunFam" id="3.80.10.10:FF:000213">
    <property type="entry name" value="Tyrosine-sulfated glycopeptide receptor 1"/>
    <property type="match status" value="1"/>
</dbReference>
<organism evidence="16 17">
    <name type="scientific">Tetracentron sinense</name>
    <name type="common">Spur-leaf</name>
    <dbReference type="NCBI Taxonomy" id="13715"/>
    <lineage>
        <taxon>Eukaryota</taxon>
        <taxon>Viridiplantae</taxon>
        <taxon>Streptophyta</taxon>
        <taxon>Embryophyta</taxon>
        <taxon>Tracheophyta</taxon>
        <taxon>Spermatophyta</taxon>
        <taxon>Magnoliopsida</taxon>
        <taxon>Trochodendrales</taxon>
        <taxon>Trochodendraceae</taxon>
        <taxon>Tetracentron</taxon>
    </lineage>
</organism>
<feature type="signal peptide" evidence="13">
    <location>
        <begin position="1"/>
        <end position="26"/>
    </location>
</feature>
<dbReference type="InterPro" id="IPR001611">
    <property type="entry name" value="Leu-rich_rpt"/>
</dbReference>
<dbReference type="AlphaFoldDB" id="A0A835D8Q4"/>
<dbReference type="OrthoDB" id="442066at2759"/>
<keyword evidence="9" id="KW-0472">Membrane</keyword>
<keyword evidence="10" id="KW-0675">Receptor</keyword>
<evidence type="ECO:0000259" key="14">
    <source>
        <dbReference type="Pfam" id="PF08263"/>
    </source>
</evidence>
<feature type="compositionally biased region" description="Polar residues" evidence="12">
    <location>
        <begin position="1001"/>
        <end position="1015"/>
    </location>
</feature>
<name>A0A835D8Q4_TETSI</name>
<protein>
    <recommendedName>
        <fullName evidence="18">Receptor-like protein 12</fullName>
    </recommendedName>
</protein>
<keyword evidence="17" id="KW-1185">Reference proteome</keyword>
<evidence type="ECO:0000256" key="3">
    <source>
        <dbReference type="ARBA" id="ARBA00022475"/>
    </source>
</evidence>
<dbReference type="Pfam" id="PF08263">
    <property type="entry name" value="LRRNT_2"/>
    <property type="match status" value="1"/>
</dbReference>
<evidence type="ECO:0000256" key="11">
    <source>
        <dbReference type="ARBA" id="ARBA00023180"/>
    </source>
</evidence>
<dbReference type="Proteomes" id="UP000655225">
    <property type="component" value="Unassembled WGS sequence"/>
</dbReference>
<accession>A0A835D8Q4</accession>
<reference evidence="16 17" key="1">
    <citation type="submission" date="2020-04" db="EMBL/GenBank/DDBJ databases">
        <title>Plant Genome Project.</title>
        <authorList>
            <person name="Zhang R.-G."/>
        </authorList>
    </citation>
    <scope>NUCLEOTIDE SEQUENCE [LARGE SCALE GENOMIC DNA]</scope>
    <source>
        <strain evidence="16">YNK0</strain>
        <tissue evidence="16">Leaf</tissue>
    </source>
</reference>
<evidence type="ECO:0000313" key="16">
    <source>
        <dbReference type="EMBL" id="KAF8391159.1"/>
    </source>
</evidence>
<dbReference type="PRINTS" id="PR00019">
    <property type="entry name" value="LEURICHRPT"/>
</dbReference>
<evidence type="ECO:0000259" key="15">
    <source>
        <dbReference type="Pfam" id="PF23598"/>
    </source>
</evidence>
<dbReference type="InterPro" id="IPR013210">
    <property type="entry name" value="LRR_N_plant-typ"/>
</dbReference>
<feature type="region of interest" description="Disordered" evidence="12">
    <location>
        <begin position="1001"/>
        <end position="1029"/>
    </location>
</feature>
<feature type="domain" description="Leucine-rich repeat-containing N-terminal plant-type" evidence="14">
    <location>
        <begin position="32"/>
        <end position="77"/>
    </location>
</feature>
<dbReference type="Pfam" id="PF00560">
    <property type="entry name" value="LRR_1"/>
    <property type="match status" value="7"/>
</dbReference>
<evidence type="ECO:0000256" key="8">
    <source>
        <dbReference type="ARBA" id="ARBA00022989"/>
    </source>
</evidence>
<comment type="caution">
    <text evidence="16">The sequence shown here is derived from an EMBL/GenBank/DDBJ whole genome shotgun (WGS) entry which is preliminary data.</text>
</comment>
<dbReference type="Gene3D" id="3.80.10.10">
    <property type="entry name" value="Ribonuclease Inhibitor"/>
    <property type="match status" value="3"/>
</dbReference>
<keyword evidence="6 13" id="KW-0732">Signal</keyword>
<evidence type="ECO:0000256" key="12">
    <source>
        <dbReference type="SAM" id="MobiDB-lite"/>
    </source>
</evidence>
<evidence type="ECO:0000256" key="13">
    <source>
        <dbReference type="SAM" id="SignalP"/>
    </source>
</evidence>
<feature type="domain" description="Disease resistance R13L4/SHOC-2-like LRR" evidence="15">
    <location>
        <begin position="250"/>
        <end position="362"/>
    </location>
</feature>
<dbReference type="OMA" id="MYIHESE"/>
<comment type="subcellular location">
    <subcellularLocation>
        <location evidence="1">Cell membrane</location>
        <topology evidence="1">Single-pass type I membrane protein</topology>
    </subcellularLocation>
</comment>
<dbReference type="SMART" id="SM00365">
    <property type="entry name" value="LRR_SD22"/>
    <property type="match status" value="7"/>
</dbReference>
<evidence type="ECO:0000256" key="9">
    <source>
        <dbReference type="ARBA" id="ARBA00023136"/>
    </source>
</evidence>
<evidence type="ECO:0000256" key="6">
    <source>
        <dbReference type="ARBA" id="ARBA00022729"/>
    </source>
</evidence>
<evidence type="ECO:0000256" key="4">
    <source>
        <dbReference type="ARBA" id="ARBA00022614"/>
    </source>
</evidence>
<evidence type="ECO:0000256" key="7">
    <source>
        <dbReference type="ARBA" id="ARBA00022737"/>
    </source>
</evidence>
<sequence>MGSSVFLLPCVLFLLSVFQIITPSSGRSCLHHQSSALLHFKHSFSINKSVSWYSTYPKVESWKPDTDCCYSDGVTCDIANGHVIGLDLSDSWLYGPIHSNTSLFHLHHLQRLSLAFNNFSYSPIPSGFHLLTNLTHLNLSYSRFSGQIPLEISGLTKLVSLDLSTYFRNRLKLEKPSLGTLVQRLTNLRELHLDYVNISAVVPDFLSDFSSMTTLHLSSCQLYGRFPINIFLLPNLQSLRLSGNPNLTVYLPEYHSNNSLRFLDLSTTSISGVLLDSISKLKLLNSLILRGCNFSGSIPSSIGKLTQLTTLDLSDNNFSGQIPSSIGKLTQLISLDLANNQLSGQIPSSVANLTHLKRFSLWNNQLIGPIPSYVTELSNLIVLWLDGNSLSGTIPRSISKLMNLESLFLSSNNFSGTVGLNLFLKLKNLTELFLSYNSFSLITTVHINSTLPKFDSLGLSSCNIREFPEFLRNQKGLSYLDLSNNKIHGQIPKWMWNVGKETMYHINFSHNFLQGLEEPPAILPYDILRNLDLHSNQLQGPLPIPPNSTTFFSAANNILSGEISLLICKASSLEILDLSNNNLSGLIPQCLGDFSNSISVVKLRRNRFHGTIPHKFSNGSLLRTLDINDNQLEGRVPRSLINCKRLEVLDLGNNQLNDTFPFWLESQPELQVLVLRLNNFHGPIGCPRTDCTFSKLHIVDISYNEFTGDLPSTYFLHWSAMMMSGENKSQFKYMGDTYYQDSVTMVIKGVEIVYEKILTIFSTIDFSNNRFQGEIPESIGNLSSLRALNFSSNSFTGCIPSSLGNLTKIESLDLSQNKLSGKIPQQLTSLTFLAVLNLSRNHLMGPIPRGQQFDTFLSTSYEGNSRLCGLPLVKKCAYTDAVQQPTFLFHQDQDLEATSEEFDWKILLMGYGCGMYIHESEIYSLTKALALAQAEQEKEYLKDLLLALLEMEHKEAPADMSTTQALDNAREIHEIKGSITAIFESLKSLTMAQASNHPILQLGPSSVEQPTRSSPNPQPTDDPDFGQYE</sequence>
<gene>
    <name evidence="16" type="ORF">HHK36_023460</name>
</gene>
<dbReference type="InterPro" id="IPR055414">
    <property type="entry name" value="LRR_R13L4/SHOC2-like"/>
</dbReference>
<proteinExistence type="inferred from homology"/>
<dbReference type="PANTHER" id="PTHR48061">
    <property type="entry name" value="LEUCINE-RICH REPEAT RECEPTOR PROTEIN KINASE EMS1-LIKE-RELATED"/>
    <property type="match status" value="1"/>
</dbReference>
<keyword evidence="5" id="KW-0812">Transmembrane</keyword>
<dbReference type="InterPro" id="IPR032675">
    <property type="entry name" value="LRR_dom_sf"/>
</dbReference>
<dbReference type="PANTHER" id="PTHR48061:SF12">
    <property type="entry name" value="DISEASE RESISTANCE LIKE PROTEIN"/>
    <property type="match status" value="1"/>
</dbReference>
<keyword evidence="4" id="KW-0433">Leucine-rich repeat</keyword>
<evidence type="ECO:0000313" key="17">
    <source>
        <dbReference type="Proteomes" id="UP000655225"/>
    </source>
</evidence>
<dbReference type="InterPro" id="IPR046956">
    <property type="entry name" value="RLP23-like"/>
</dbReference>
<keyword evidence="8" id="KW-1133">Transmembrane helix</keyword>
<dbReference type="SUPFAM" id="SSF52058">
    <property type="entry name" value="L domain-like"/>
    <property type="match status" value="3"/>
</dbReference>